<organism evidence="6 7">
    <name type="scientific">Burkholderia contaminans</name>
    <dbReference type="NCBI Taxonomy" id="488447"/>
    <lineage>
        <taxon>Bacteria</taxon>
        <taxon>Pseudomonadati</taxon>
        <taxon>Pseudomonadota</taxon>
        <taxon>Betaproteobacteria</taxon>
        <taxon>Burkholderiales</taxon>
        <taxon>Burkholderiaceae</taxon>
        <taxon>Burkholderia</taxon>
        <taxon>Burkholderia cepacia complex</taxon>
    </lineage>
</organism>
<dbReference type="SUPFAM" id="SSF51735">
    <property type="entry name" value="NAD(P)-binding Rossmann-fold domains"/>
    <property type="match status" value="1"/>
</dbReference>
<reference evidence="6 7" key="1">
    <citation type="submission" date="2018-08" db="EMBL/GenBank/DDBJ databases">
        <title>Comparative analysis of Burkholderia isolates from Puerto Rico.</title>
        <authorList>
            <person name="Hall C."/>
            <person name="Sahl J."/>
            <person name="Wagner D."/>
        </authorList>
    </citation>
    <scope>NUCLEOTIDE SEQUENCE [LARGE SCALE GENOMIC DNA]</scope>
    <source>
        <strain evidence="6 7">Bp9025</strain>
    </source>
</reference>
<dbReference type="Gene3D" id="3.40.50.720">
    <property type="entry name" value="NAD(P)-binding Rossmann-like Domain"/>
    <property type="match status" value="1"/>
</dbReference>
<accession>A0A3N8Q6W7</accession>
<dbReference type="InterPro" id="IPR020843">
    <property type="entry name" value="ER"/>
</dbReference>
<evidence type="ECO:0000256" key="2">
    <source>
        <dbReference type="ARBA" id="ARBA00022833"/>
    </source>
</evidence>
<dbReference type="GO" id="GO:0016616">
    <property type="term" value="F:oxidoreductase activity, acting on the CH-OH group of donors, NAD or NADP as acceptor"/>
    <property type="evidence" value="ECO:0007669"/>
    <property type="project" value="UniProtKB-ARBA"/>
</dbReference>
<evidence type="ECO:0000256" key="4">
    <source>
        <dbReference type="RuleBase" id="RU361277"/>
    </source>
</evidence>
<dbReference type="SMART" id="SM00829">
    <property type="entry name" value="PKS_ER"/>
    <property type="match status" value="1"/>
</dbReference>
<dbReference type="InterPro" id="IPR013154">
    <property type="entry name" value="ADH-like_N"/>
</dbReference>
<dbReference type="AlphaFoldDB" id="A0A3N8Q6W7"/>
<protein>
    <submittedName>
        <fullName evidence="6">Alcohol dehydrogenase</fullName>
    </submittedName>
</protein>
<sequence>MTESLAAVVTKFKGPTELWRVPLPQIEPSSALIKVDAATLCGTDAHRWMGHFTEGGGDQPFLQPLELPYIPGHETCGTIVETGGDIVDVLNEPLKPGDRIISSYAHCGHCYYCRIATQTTLCHDVKSYGHSHPSKLRGGCSEYHYFPPGALYIRIPENVPPEIAASAACALRTVMHSFEQLGSISSHETVVIQGCGPLGLYALAVAKDRGAKKVLVIGAPATRLEVAKQWGADDVLDLTEVTDPAARVEWVRELTSGRGADAVLNCANSHALVEGLRMTRPGGRLVQVGISGSGDIPVAPKLLFRGVQIASTVMAEARHFYQAIEFVSTRQKYFDFHKLISNSYPLDRLTEALQAMSEFREVKPVIVPRLGQGV</sequence>
<dbReference type="RefSeq" id="WP_124580093.1">
    <property type="nucleotide sequence ID" value="NZ_QTQV01000009.1"/>
</dbReference>
<dbReference type="InterPro" id="IPR002328">
    <property type="entry name" value="ADH_Zn_CS"/>
</dbReference>
<dbReference type="Proteomes" id="UP000277921">
    <property type="component" value="Unassembled WGS sequence"/>
</dbReference>
<dbReference type="EMBL" id="QTQV01000009">
    <property type="protein sequence ID" value="RQT14976.1"/>
    <property type="molecule type" value="Genomic_DNA"/>
</dbReference>
<dbReference type="InterPro" id="IPR013149">
    <property type="entry name" value="ADH-like_C"/>
</dbReference>
<evidence type="ECO:0000256" key="3">
    <source>
        <dbReference type="ARBA" id="ARBA00023002"/>
    </source>
</evidence>
<keyword evidence="2 4" id="KW-0862">Zinc</keyword>
<dbReference type="InterPro" id="IPR011032">
    <property type="entry name" value="GroES-like_sf"/>
</dbReference>
<dbReference type="CDD" id="cd08231">
    <property type="entry name" value="MDR_TM0436_like"/>
    <property type="match status" value="1"/>
</dbReference>
<dbReference type="PROSITE" id="PS00059">
    <property type="entry name" value="ADH_ZINC"/>
    <property type="match status" value="1"/>
</dbReference>
<dbReference type="Pfam" id="PF08240">
    <property type="entry name" value="ADH_N"/>
    <property type="match status" value="1"/>
</dbReference>
<comment type="cofactor">
    <cofactor evidence="4">
        <name>Zn(2+)</name>
        <dbReference type="ChEBI" id="CHEBI:29105"/>
    </cofactor>
</comment>
<dbReference type="PANTHER" id="PTHR43401">
    <property type="entry name" value="L-THREONINE 3-DEHYDROGENASE"/>
    <property type="match status" value="1"/>
</dbReference>
<dbReference type="SUPFAM" id="SSF50129">
    <property type="entry name" value="GroES-like"/>
    <property type="match status" value="1"/>
</dbReference>
<dbReference type="GO" id="GO:0008270">
    <property type="term" value="F:zinc ion binding"/>
    <property type="evidence" value="ECO:0007669"/>
    <property type="project" value="InterPro"/>
</dbReference>
<comment type="similarity">
    <text evidence="4">Belongs to the zinc-containing alcohol dehydrogenase family.</text>
</comment>
<evidence type="ECO:0000313" key="6">
    <source>
        <dbReference type="EMBL" id="RQT14976.1"/>
    </source>
</evidence>
<dbReference type="InterPro" id="IPR036291">
    <property type="entry name" value="NAD(P)-bd_dom_sf"/>
</dbReference>
<evidence type="ECO:0000256" key="1">
    <source>
        <dbReference type="ARBA" id="ARBA00022723"/>
    </source>
</evidence>
<keyword evidence="3" id="KW-0560">Oxidoreductase</keyword>
<comment type="caution">
    <text evidence="6">The sequence shown here is derived from an EMBL/GenBank/DDBJ whole genome shotgun (WGS) entry which is preliminary data.</text>
</comment>
<dbReference type="Pfam" id="PF00107">
    <property type="entry name" value="ADH_zinc_N"/>
    <property type="match status" value="1"/>
</dbReference>
<evidence type="ECO:0000313" key="7">
    <source>
        <dbReference type="Proteomes" id="UP000277921"/>
    </source>
</evidence>
<feature type="domain" description="Enoyl reductase (ER)" evidence="5">
    <location>
        <begin position="14"/>
        <end position="366"/>
    </location>
</feature>
<proteinExistence type="inferred from homology"/>
<name>A0A3N8Q6W7_9BURK</name>
<keyword evidence="1 4" id="KW-0479">Metal-binding</keyword>
<evidence type="ECO:0000259" key="5">
    <source>
        <dbReference type="SMART" id="SM00829"/>
    </source>
</evidence>
<dbReference type="InterPro" id="IPR050129">
    <property type="entry name" value="Zn_alcohol_dh"/>
</dbReference>
<dbReference type="Gene3D" id="3.90.180.10">
    <property type="entry name" value="Medium-chain alcohol dehydrogenases, catalytic domain"/>
    <property type="match status" value="1"/>
</dbReference>
<gene>
    <name evidence="6" type="ORF">DF051_17675</name>
</gene>